<dbReference type="GO" id="GO:0046872">
    <property type="term" value="F:metal ion binding"/>
    <property type="evidence" value="ECO:0007669"/>
    <property type="project" value="UniProtKB-KW"/>
</dbReference>
<protein>
    <submittedName>
        <fullName evidence="4">Retrovirus-related Pol polyprotein from transposon TNT 1-94</fullName>
    </submittedName>
</protein>
<reference evidence="4 5" key="1">
    <citation type="journal article" date="2018" name="PLoS Genet.">
        <title>Population sequencing reveals clonal diversity and ancestral inbreeding in the grapevine cultivar Chardonnay.</title>
        <authorList>
            <person name="Roach M.J."/>
            <person name="Johnson D.L."/>
            <person name="Bohlmann J."/>
            <person name="van Vuuren H.J."/>
            <person name="Jones S.J."/>
            <person name="Pretorius I.S."/>
            <person name="Schmidt S.A."/>
            <person name="Borneman A.R."/>
        </authorList>
    </citation>
    <scope>NUCLEOTIDE SEQUENCE [LARGE SCALE GENOMIC DNA]</scope>
    <source>
        <strain evidence="5">cv. Chardonnay</strain>
        <tissue evidence="4">Leaf</tissue>
    </source>
</reference>
<dbReference type="SUPFAM" id="SSF53098">
    <property type="entry name" value="Ribonuclease H-like"/>
    <property type="match status" value="1"/>
</dbReference>
<dbReference type="PANTHER" id="PTHR42648">
    <property type="entry name" value="TRANSPOSASE, PUTATIVE-RELATED"/>
    <property type="match status" value="1"/>
</dbReference>
<name>A0A438GRN1_VITVI</name>
<evidence type="ECO:0000256" key="2">
    <source>
        <dbReference type="ARBA" id="ARBA00022801"/>
    </source>
</evidence>
<proteinExistence type="predicted"/>
<dbReference type="InterPro" id="IPR012337">
    <property type="entry name" value="RNaseH-like_sf"/>
</dbReference>
<dbReference type="Pfam" id="PF07727">
    <property type="entry name" value="RVT_2"/>
    <property type="match status" value="1"/>
</dbReference>
<evidence type="ECO:0000313" key="5">
    <source>
        <dbReference type="Proteomes" id="UP000288805"/>
    </source>
</evidence>
<dbReference type="Proteomes" id="UP000288805">
    <property type="component" value="Unassembled WGS sequence"/>
</dbReference>
<dbReference type="GO" id="GO:0015074">
    <property type="term" value="P:DNA integration"/>
    <property type="evidence" value="ECO:0007669"/>
    <property type="project" value="InterPro"/>
</dbReference>
<dbReference type="EMBL" id="QGNW01000362">
    <property type="protein sequence ID" value="RVW74842.1"/>
    <property type="molecule type" value="Genomic_DNA"/>
</dbReference>
<dbReference type="PROSITE" id="PS50994">
    <property type="entry name" value="INTEGRASE"/>
    <property type="match status" value="1"/>
</dbReference>
<dbReference type="Pfam" id="PF14223">
    <property type="entry name" value="Retrotran_gag_2"/>
    <property type="match status" value="1"/>
</dbReference>
<dbReference type="AlphaFoldDB" id="A0A438GRN1"/>
<evidence type="ECO:0000313" key="4">
    <source>
        <dbReference type="EMBL" id="RVW74842.1"/>
    </source>
</evidence>
<evidence type="ECO:0000256" key="1">
    <source>
        <dbReference type="ARBA" id="ARBA00022723"/>
    </source>
</evidence>
<dbReference type="InterPro" id="IPR036397">
    <property type="entry name" value="RNaseH_sf"/>
</dbReference>
<dbReference type="GO" id="GO:0016787">
    <property type="term" value="F:hydrolase activity"/>
    <property type="evidence" value="ECO:0007669"/>
    <property type="project" value="UniProtKB-KW"/>
</dbReference>
<dbReference type="SUPFAM" id="SSF56672">
    <property type="entry name" value="DNA/RNA polymerases"/>
    <property type="match status" value="1"/>
</dbReference>
<feature type="domain" description="Integrase catalytic" evidence="3">
    <location>
        <begin position="148"/>
        <end position="310"/>
    </location>
</feature>
<sequence>MQPANFSNIKCDIPKLKGDNYKHDNVKALLKAIDEQFVTSDKFSSLRLTNVSGVREHIMQMRDIAAQLKVLEVEMSDSFLVHFILNTLPQQYGPFKISYNTHKDKWSINELLTMCVQEEGRLKMELGENAVMTMKGKDQNQAKKKAKDDYSQYMYIYLLHNKNEALGAFKVFKAEVEKQCGKQIKIVRTDRGGEYYGRYTEDGQAPGPFVKFLQEHGIVAQYTMPGSLDQNGVAERRNRTLMDMVRSMRSNSKLPESLWTEALKTDIVFEKDHIDAQPSTSSDRLIVIQNAPSNSAKIVEQPVEQRDPQENVDSILRRSIRVRKPAIPSDYVVYLQELDYDIGAKNDPKTFSQAISCKESNLWYDAMKDKMNSMASNGVWNLVELPNGAKAIGCNGSSRQRKIHWATLKDIKRDSLPKGFTQNEGIDYKETFSLVSKKDSLRIIMTLVAHFDLELQQMDVKTTFLNGNLEEEVYMKQPEGFSSSGGEHLGLLHEVKQFLSKNFDMKDMGDATYVIGIKIQEIDFEAF</sequence>
<keyword evidence="2" id="KW-0378">Hydrolase</keyword>
<comment type="caution">
    <text evidence="4">The sequence shown here is derived from an EMBL/GenBank/DDBJ whole genome shotgun (WGS) entry which is preliminary data.</text>
</comment>
<accession>A0A438GRN1</accession>
<dbReference type="GO" id="GO:0003676">
    <property type="term" value="F:nucleic acid binding"/>
    <property type="evidence" value="ECO:0007669"/>
    <property type="project" value="InterPro"/>
</dbReference>
<dbReference type="InterPro" id="IPR039537">
    <property type="entry name" value="Retrotran_Ty1/copia-like"/>
</dbReference>
<dbReference type="Gene3D" id="3.30.420.10">
    <property type="entry name" value="Ribonuclease H-like superfamily/Ribonuclease H"/>
    <property type="match status" value="1"/>
</dbReference>
<gene>
    <name evidence="4" type="primary">POLX_3547</name>
    <name evidence="4" type="ORF">CK203_053830</name>
</gene>
<evidence type="ECO:0000259" key="3">
    <source>
        <dbReference type="PROSITE" id="PS50994"/>
    </source>
</evidence>
<organism evidence="4 5">
    <name type="scientific">Vitis vinifera</name>
    <name type="common">Grape</name>
    <dbReference type="NCBI Taxonomy" id="29760"/>
    <lineage>
        <taxon>Eukaryota</taxon>
        <taxon>Viridiplantae</taxon>
        <taxon>Streptophyta</taxon>
        <taxon>Embryophyta</taxon>
        <taxon>Tracheophyta</taxon>
        <taxon>Spermatophyta</taxon>
        <taxon>Magnoliopsida</taxon>
        <taxon>eudicotyledons</taxon>
        <taxon>Gunneridae</taxon>
        <taxon>Pentapetalae</taxon>
        <taxon>rosids</taxon>
        <taxon>Vitales</taxon>
        <taxon>Vitaceae</taxon>
        <taxon>Viteae</taxon>
        <taxon>Vitis</taxon>
    </lineage>
</organism>
<dbReference type="InterPro" id="IPR013103">
    <property type="entry name" value="RVT_2"/>
</dbReference>
<keyword evidence="1" id="KW-0479">Metal-binding</keyword>
<dbReference type="InterPro" id="IPR043502">
    <property type="entry name" value="DNA/RNA_pol_sf"/>
</dbReference>
<dbReference type="InterPro" id="IPR001584">
    <property type="entry name" value="Integrase_cat-core"/>
</dbReference>
<dbReference type="PANTHER" id="PTHR42648:SF28">
    <property type="entry name" value="TRANSPOSON-ENCODED PROTEIN WITH RIBONUCLEASE H-LIKE AND RETROVIRUS ZINC FINGER-LIKE DOMAINS"/>
    <property type="match status" value="1"/>
</dbReference>